<feature type="compositionally biased region" description="Acidic residues" evidence="1">
    <location>
        <begin position="348"/>
        <end position="363"/>
    </location>
</feature>
<keyword evidence="3" id="KW-1185">Reference proteome</keyword>
<protein>
    <submittedName>
        <fullName evidence="2">Uncharacterized protein</fullName>
    </submittedName>
</protein>
<accession>A0A1Q9DP52</accession>
<evidence type="ECO:0000313" key="2">
    <source>
        <dbReference type="EMBL" id="OLP96945.1"/>
    </source>
</evidence>
<feature type="compositionally biased region" description="Polar residues" evidence="1">
    <location>
        <begin position="41"/>
        <end position="52"/>
    </location>
</feature>
<dbReference type="AlphaFoldDB" id="A0A1Q9DP52"/>
<feature type="compositionally biased region" description="Pro residues" evidence="1">
    <location>
        <begin position="103"/>
        <end position="127"/>
    </location>
</feature>
<feature type="region of interest" description="Disordered" evidence="1">
    <location>
        <begin position="1"/>
        <end position="177"/>
    </location>
</feature>
<dbReference type="EMBL" id="LSRX01000450">
    <property type="protein sequence ID" value="OLP96945.1"/>
    <property type="molecule type" value="Genomic_DNA"/>
</dbReference>
<reference evidence="2 3" key="1">
    <citation type="submission" date="2016-02" db="EMBL/GenBank/DDBJ databases">
        <title>Genome analysis of coral dinoflagellate symbionts highlights evolutionary adaptations to a symbiotic lifestyle.</title>
        <authorList>
            <person name="Aranda M."/>
            <person name="Li Y."/>
            <person name="Liew Y.J."/>
            <person name="Baumgarten S."/>
            <person name="Simakov O."/>
            <person name="Wilson M."/>
            <person name="Piel J."/>
            <person name="Ashoor H."/>
            <person name="Bougouffa S."/>
            <person name="Bajic V.B."/>
            <person name="Ryu T."/>
            <person name="Ravasi T."/>
            <person name="Bayer T."/>
            <person name="Micklem G."/>
            <person name="Kim H."/>
            <person name="Bhak J."/>
            <person name="Lajeunesse T.C."/>
            <person name="Voolstra C.R."/>
        </authorList>
    </citation>
    <scope>NUCLEOTIDE SEQUENCE [LARGE SCALE GENOMIC DNA]</scope>
    <source>
        <strain evidence="2 3">CCMP2467</strain>
    </source>
</reference>
<gene>
    <name evidence="2" type="ORF">AK812_SmicGene20763</name>
</gene>
<sequence length="1054" mass="114959">MVDESQGQAPPTLAAEPPEMKVCSQDAQPVTLDSVPLGGTPESTKQQFSGSELGTPGKGGGDSPKPTEAPGAVPVPTEVSSKPAPAPGASPNPAPAEASSTPAPAPSASPNPASTPAPNPASTPAPAPSASQASLSTPNPGMTGALIVKPEPPAPATNVVSGKLNHNGDGGGAPALEAIPSLEDKNAERPPDDRPSLTEGAIDRRMRRVFTAKADGTFKECFISELHEIVESYFEEELLIEGEFVSEHTMEEWGYSEKRRNAIKAYCEKNPKRRDTYEPDLLLYWCEKTVKASHKCCGCNIIAGRVWPATMREAPPDLLASLQAMVTCEINIAADTILMVGIVDGDEEDDPGYGGGGDDDGGDGDSGWGAGEMVMVIEGDGGEAERAVSAEDLQKSGLQDPKEVVMLRKRAGIPEVDADARPSSYALRMSEQVAAACRRMQELEDQLTEKHTDGAVDGFTETLESEMTMLITDIKKETEMSQLCNSNTDPKIGENDAEQPKEASHLMHRLAEMVSAACADVVRASAAARADGHSCEAILKASNAPEKDSEKSLHRLFGVFGLALPVTISWEVLQLNGEILKIPYLKPSDYLKKLLECYPGCIWSDTNNPEQRCLSFWKAYYQTHPSHAVFKKFSMDQLSHVIPLLVHGDEGTGSKKSPVSIVNWQSVWGHETDKTKHLKSQSCFSDCSACNKYSSKIEKCCKVPDSWPKARDKSFKLTDEDFRELLSQYPTTSSHSFLTRHLVFVLPTYLVKKGPEVLNAALAACARDLKELFDTGIDVRGIRFHGALLALKGDQKWHAATGRFVRSYNHLADVKNKPICHECLGGDPLFPFEDTSSGARWVETLFESEPWFQAGPLELIPFDEGMPARKYKRDLLHTFKIGLGRDIAGSTICLLARFFGWFDHEGDSLALENRLKRAHSRLVLWASAEGRQLHLRGFTKEFMHLPRVDNFPWTNSKGSDTMVLLQWLYFELSLAAAALEGHRRLDLLRVAKQVCKAGGDVFRLLYSHGLLVPRSCMVVLRDELLRGQLALSYRLCGLDGQITVQKDVSSAKPA</sequence>
<feature type="region of interest" description="Disordered" evidence="1">
    <location>
        <begin position="348"/>
        <end position="370"/>
    </location>
</feature>
<proteinExistence type="predicted"/>
<feature type="compositionally biased region" description="Pro residues" evidence="1">
    <location>
        <begin position="84"/>
        <end position="94"/>
    </location>
</feature>
<feature type="compositionally biased region" description="Low complexity" evidence="1">
    <location>
        <begin position="128"/>
        <end position="138"/>
    </location>
</feature>
<name>A0A1Q9DP52_SYMMI</name>
<evidence type="ECO:0000313" key="3">
    <source>
        <dbReference type="Proteomes" id="UP000186817"/>
    </source>
</evidence>
<organism evidence="2 3">
    <name type="scientific">Symbiodinium microadriaticum</name>
    <name type="common">Dinoflagellate</name>
    <name type="synonym">Zooxanthella microadriatica</name>
    <dbReference type="NCBI Taxonomy" id="2951"/>
    <lineage>
        <taxon>Eukaryota</taxon>
        <taxon>Sar</taxon>
        <taxon>Alveolata</taxon>
        <taxon>Dinophyceae</taxon>
        <taxon>Suessiales</taxon>
        <taxon>Symbiodiniaceae</taxon>
        <taxon>Symbiodinium</taxon>
    </lineage>
</organism>
<dbReference type="Proteomes" id="UP000186817">
    <property type="component" value="Unassembled WGS sequence"/>
</dbReference>
<evidence type="ECO:0000256" key="1">
    <source>
        <dbReference type="SAM" id="MobiDB-lite"/>
    </source>
</evidence>
<comment type="caution">
    <text evidence="2">The sequence shown here is derived from an EMBL/GenBank/DDBJ whole genome shotgun (WGS) entry which is preliminary data.</text>
</comment>
<dbReference type="OrthoDB" id="445486at2759"/>